<feature type="region of interest" description="Disordered" evidence="1">
    <location>
        <begin position="207"/>
        <end position="278"/>
    </location>
</feature>
<feature type="compositionally biased region" description="Polar residues" evidence="1">
    <location>
        <begin position="227"/>
        <end position="246"/>
    </location>
</feature>
<reference evidence="4" key="1">
    <citation type="submission" date="2019-04" db="EMBL/GenBank/DDBJ databases">
        <title>Draft genome sequence of Pseudonocardiaceae bacterium SL3-2-4.</title>
        <authorList>
            <person name="Ningsih F."/>
            <person name="Yokota A."/>
            <person name="Sakai Y."/>
            <person name="Nanatani K."/>
            <person name="Yabe S."/>
            <person name="Oetari A."/>
            <person name="Sjamsuridzal W."/>
        </authorList>
    </citation>
    <scope>NUCLEOTIDE SEQUENCE [LARGE SCALE GENOMIC DNA]</scope>
    <source>
        <strain evidence="4">SL3-2-4</strain>
    </source>
</reference>
<comment type="caution">
    <text evidence="3">The sequence shown here is derived from an EMBL/GenBank/DDBJ whole genome shotgun (WGS) entry which is preliminary data.</text>
</comment>
<dbReference type="EMBL" id="BJFL01000009">
    <property type="protein sequence ID" value="GDY30757.1"/>
    <property type="molecule type" value="Genomic_DNA"/>
</dbReference>
<feature type="compositionally biased region" description="Low complexity" evidence="1">
    <location>
        <begin position="249"/>
        <end position="264"/>
    </location>
</feature>
<evidence type="ECO:0000256" key="1">
    <source>
        <dbReference type="SAM" id="MobiDB-lite"/>
    </source>
</evidence>
<evidence type="ECO:0000313" key="4">
    <source>
        <dbReference type="Proteomes" id="UP000298860"/>
    </source>
</evidence>
<dbReference type="Proteomes" id="UP000298860">
    <property type="component" value="Unassembled WGS sequence"/>
</dbReference>
<keyword evidence="4" id="KW-1185">Reference proteome</keyword>
<protein>
    <submittedName>
        <fullName evidence="3">Uncharacterized protein</fullName>
    </submittedName>
</protein>
<gene>
    <name evidence="3" type="ORF">GTS_23900</name>
</gene>
<name>A0A4D4JA00_9PSEU</name>
<keyword evidence="2" id="KW-0472">Membrane</keyword>
<keyword evidence="2" id="KW-0812">Transmembrane</keyword>
<dbReference type="AlphaFoldDB" id="A0A4D4JA00"/>
<feature type="transmembrane region" description="Helical" evidence="2">
    <location>
        <begin position="12"/>
        <end position="34"/>
    </location>
</feature>
<sequence length="278" mass="30400">MSGSAPMQTVEVATWIAAGVAIIAVGVAAWQLWLAHRRARQAEQLASRVRELTRATESHAEQAAGAAQGAHSHSRWAWEQVKLAANQLAEARQERRASTQREQWEWAYAMTTTARELVDCSQELIRVALDAQVAPHYRLAAERHYGQVCQWWQETVIKALARTSPTLELQHQVITFTGVHHRLHGHIGVLLRAAETNTVSDTDPLAKQAQQTGQELAGAHRHLQRAVSDSLTTNPESQDAATQRGTGSVARAATPTAPVANAPRRGLDGPRQGRSGQN</sequence>
<evidence type="ECO:0000313" key="3">
    <source>
        <dbReference type="EMBL" id="GDY30757.1"/>
    </source>
</evidence>
<organism evidence="3 4">
    <name type="scientific">Gandjariella thermophila</name>
    <dbReference type="NCBI Taxonomy" id="1931992"/>
    <lineage>
        <taxon>Bacteria</taxon>
        <taxon>Bacillati</taxon>
        <taxon>Actinomycetota</taxon>
        <taxon>Actinomycetes</taxon>
        <taxon>Pseudonocardiales</taxon>
        <taxon>Pseudonocardiaceae</taxon>
        <taxon>Gandjariella</taxon>
    </lineage>
</organism>
<evidence type="ECO:0000256" key="2">
    <source>
        <dbReference type="SAM" id="Phobius"/>
    </source>
</evidence>
<accession>A0A4D4JA00</accession>
<keyword evidence="2" id="KW-1133">Transmembrane helix</keyword>
<proteinExistence type="predicted"/>